<dbReference type="InterPro" id="IPR053172">
    <property type="entry name" value="Tn903_transposase"/>
</dbReference>
<organism evidence="3 4">
    <name type="scientific">Vibrio splendidus</name>
    <dbReference type="NCBI Taxonomy" id="29497"/>
    <lineage>
        <taxon>Bacteria</taxon>
        <taxon>Pseudomonadati</taxon>
        <taxon>Pseudomonadota</taxon>
        <taxon>Gammaproteobacteria</taxon>
        <taxon>Vibrionales</taxon>
        <taxon>Vibrionaceae</taxon>
        <taxon>Vibrio</taxon>
    </lineage>
</organism>
<reference evidence="3 4" key="1">
    <citation type="submission" date="2017-11" db="EMBL/GenBank/DDBJ databases">
        <title>Population delineation of vibrios coincides with oyster pathogenicity.</title>
        <authorList>
            <person name="Bruto M."/>
            <person name="Labreuche Y."/>
            <person name="James A."/>
            <person name="Piel D."/>
            <person name="Chenivesse S."/>
            <person name="Petton B."/>
            <person name="Polz M.F."/>
            <person name="Le Roux F."/>
        </authorList>
    </citation>
    <scope>NUCLEOTIDE SEQUENCE [LARGE SCALE GENOMIC DNA]</scope>
    <source>
        <strain evidence="3 4">1F_55</strain>
    </source>
</reference>
<protein>
    <submittedName>
        <fullName evidence="3">IS5/IS1182 family transposase</fullName>
    </submittedName>
</protein>
<evidence type="ECO:0000259" key="2">
    <source>
        <dbReference type="Pfam" id="PF13737"/>
    </source>
</evidence>
<dbReference type="AlphaFoldDB" id="A0A2T5DVV6"/>
<dbReference type="Proteomes" id="UP000244080">
    <property type="component" value="Unassembled WGS sequence"/>
</dbReference>
<keyword evidence="1" id="KW-1133">Transmembrane helix</keyword>
<evidence type="ECO:0000313" key="3">
    <source>
        <dbReference type="EMBL" id="PTP09506.1"/>
    </source>
</evidence>
<feature type="transmembrane region" description="Helical" evidence="1">
    <location>
        <begin position="281"/>
        <end position="300"/>
    </location>
</feature>
<comment type="caution">
    <text evidence="3">The sequence shown here is derived from an EMBL/GenBank/DDBJ whole genome shotgun (WGS) entry which is preliminary data.</text>
</comment>
<dbReference type="PANTHER" id="PTHR34631:SF3">
    <property type="entry name" value="ISSOD12 TRANSPOSASE TNPA_ISSOD12"/>
    <property type="match status" value="1"/>
</dbReference>
<dbReference type="InterPro" id="IPR025668">
    <property type="entry name" value="Tnp_DDE_dom"/>
</dbReference>
<keyword evidence="1" id="KW-0472">Membrane</keyword>
<dbReference type="NCBIfam" id="NF033579">
    <property type="entry name" value="transpos_IS5_2"/>
    <property type="match status" value="1"/>
</dbReference>
<accession>A0A2T5DVV6</accession>
<evidence type="ECO:0000313" key="4">
    <source>
        <dbReference type="Proteomes" id="UP000244080"/>
    </source>
</evidence>
<sequence length="329" mass="38121">MPYKYNGSRRHHFKKPTYRQTNYAEYNQSLRDRGRIDIWLSDDIIENWQTEQRAYDGTGSSPKYPDSTLMACHYLRLVFKQPLRQTQGFIDSLLKEMGHTNLSCPDFSCLSKRLSKLGLKTPKFKKTDKPDEYLAAIAIDSTGLKEFGKGEWHQEKHKVNVKRSWKKAHFAVGDEHIIHGAILTKKDTMDFQVVEELSKQVDVEVDHVSADKMYDTDDVYDALTSKFPESDIAIPPKGNLYAAMLITLKGELRPFQRKVQSWLSAPYLQWLRAYRVFTQPFLVSLLLLVALSFQVIFLKLCCPFFDQMCNSLQAGYDAKQREKDRLSTP</sequence>
<gene>
    <name evidence="3" type="ORF">CWO36_25840</name>
</gene>
<dbReference type="EMBL" id="PIGA01000107">
    <property type="protein sequence ID" value="PTP09506.1"/>
    <property type="molecule type" value="Genomic_DNA"/>
</dbReference>
<dbReference type="InterPro" id="IPR053520">
    <property type="entry name" value="Transposase_Tn903"/>
</dbReference>
<evidence type="ECO:0000256" key="1">
    <source>
        <dbReference type="SAM" id="Phobius"/>
    </source>
</evidence>
<dbReference type="Pfam" id="PF13737">
    <property type="entry name" value="DDE_Tnp_1_5"/>
    <property type="match status" value="1"/>
</dbReference>
<feature type="domain" description="Transposase DDE" evidence="2">
    <location>
        <begin position="32"/>
        <end position="148"/>
    </location>
</feature>
<dbReference type="PANTHER" id="PTHR34631">
    <property type="match status" value="1"/>
</dbReference>
<proteinExistence type="predicted"/>
<name>A0A2T5DVV6_VIBSP</name>
<keyword evidence="1" id="KW-0812">Transmembrane</keyword>